<dbReference type="PANTHER" id="PTHR34045:SF3">
    <property type="entry name" value="PROTEIN LAZY 4"/>
    <property type="match status" value="1"/>
</dbReference>
<feature type="compositionally biased region" description="Acidic residues" evidence="3">
    <location>
        <begin position="253"/>
        <end position="262"/>
    </location>
</feature>
<comment type="similarity">
    <text evidence="2">Belongs to the LAZY family.</text>
</comment>
<feature type="compositionally biased region" description="Basic and acidic residues" evidence="3">
    <location>
        <begin position="263"/>
        <end position="274"/>
    </location>
</feature>
<dbReference type="Proteomes" id="UP001345219">
    <property type="component" value="Chromosome 13"/>
</dbReference>
<feature type="region of interest" description="Disordered" evidence="3">
    <location>
        <begin position="14"/>
        <end position="82"/>
    </location>
</feature>
<keyword evidence="1" id="KW-0341">Growth regulation</keyword>
<accession>A0AAN7QV18</accession>
<dbReference type="PANTHER" id="PTHR34045">
    <property type="entry name" value="OS03G0406300 PROTEIN"/>
    <property type="match status" value="1"/>
</dbReference>
<dbReference type="InterPro" id="IPR044683">
    <property type="entry name" value="LAZY"/>
</dbReference>
<sequence>MKLFSWMHSKLNAKQQGTFKTSAAPPPHPLSAKKEPPEESSDWPSGLLTIGTLGNAGLIEQAQQEPDAPEYPPSPDDLSDFTPEEVGKLQKELTKLLSRKPETSKAQQEIADLPLDRFLNCPSSLEVDRRISSSSSHSMDAEGGGDNDDLDIERTICVIIRKCREICEDRNKKKQAVIGKRSMSFLLKKLFVCRSGFDPVPSLRDTLQESRMEKLLRTLLQKKIYPRSTSRAPSVKRYLENHIDLKGWKKDNDDDDDDNDNDGDYREHERTDDKGKWVKTDSEYIVLEI</sequence>
<evidence type="ECO:0000256" key="2">
    <source>
        <dbReference type="ARBA" id="ARBA00024198"/>
    </source>
</evidence>
<feature type="region of interest" description="Disordered" evidence="3">
    <location>
        <begin position="250"/>
        <end position="274"/>
    </location>
</feature>
<protein>
    <submittedName>
        <fullName evidence="4">Uncharacterized protein</fullName>
    </submittedName>
</protein>
<gene>
    <name evidence="4" type="ORF">SAY87_017085</name>
</gene>
<dbReference type="AlphaFoldDB" id="A0AAN7QV18"/>
<name>A0AAN7QV18_9MYRT</name>
<dbReference type="GO" id="GO:0009630">
    <property type="term" value="P:gravitropism"/>
    <property type="evidence" value="ECO:0007669"/>
    <property type="project" value="InterPro"/>
</dbReference>
<evidence type="ECO:0000313" key="4">
    <source>
        <dbReference type="EMBL" id="KAK4780979.1"/>
    </source>
</evidence>
<proteinExistence type="inferred from homology"/>
<organism evidence="4 5">
    <name type="scientific">Trapa incisa</name>
    <dbReference type="NCBI Taxonomy" id="236973"/>
    <lineage>
        <taxon>Eukaryota</taxon>
        <taxon>Viridiplantae</taxon>
        <taxon>Streptophyta</taxon>
        <taxon>Embryophyta</taxon>
        <taxon>Tracheophyta</taxon>
        <taxon>Spermatophyta</taxon>
        <taxon>Magnoliopsida</taxon>
        <taxon>eudicotyledons</taxon>
        <taxon>Gunneridae</taxon>
        <taxon>Pentapetalae</taxon>
        <taxon>rosids</taxon>
        <taxon>malvids</taxon>
        <taxon>Myrtales</taxon>
        <taxon>Lythraceae</taxon>
        <taxon>Trapa</taxon>
    </lineage>
</organism>
<evidence type="ECO:0000256" key="3">
    <source>
        <dbReference type="SAM" id="MobiDB-lite"/>
    </source>
</evidence>
<reference evidence="4 5" key="1">
    <citation type="journal article" date="2023" name="Hortic Res">
        <title>Pangenome of water caltrop reveals structural variations and asymmetric subgenome divergence after allopolyploidization.</title>
        <authorList>
            <person name="Zhang X."/>
            <person name="Chen Y."/>
            <person name="Wang L."/>
            <person name="Yuan Y."/>
            <person name="Fang M."/>
            <person name="Shi L."/>
            <person name="Lu R."/>
            <person name="Comes H.P."/>
            <person name="Ma Y."/>
            <person name="Chen Y."/>
            <person name="Huang G."/>
            <person name="Zhou Y."/>
            <person name="Zheng Z."/>
            <person name="Qiu Y."/>
        </authorList>
    </citation>
    <scope>NUCLEOTIDE SEQUENCE [LARGE SCALE GENOMIC DNA]</scope>
    <source>
        <tissue evidence="4">Roots</tissue>
    </source>
</reference>
<comment type="caution">
    <text evidence="4">The sequence shown here is derived from an EMBL/GenBank/DDBJ whole genome shotgun (WGS) entry which is preliminary data.</text>
</comment>
<evidence type="ECO:0000256" key="1">
    <source>
        <dbReference type="ARBA" id="ARBA00022604"/>
    </source>
</evidence>
<dbReference type="EMBL" id="JAXIOK010000001">
    <property type="protein sequence ID" value="KAK4780979.1"/>
    <property type="molecule type" value="Genomic_DNA"/>
</dbReference>
<dbReference type="GO" id="GO:0040008">
    <property type="term" value="P:regulation of growth"/>
    <property type="evidence" value="ECO:0007669"/>
    <property type="project" value="InterPro"/>
</dbReference>
<keyword evidence="5" id="KW-1185">Reference proteome</keyword>
<evidence type="ECO:0000313" key="5">
    <source>
        <dbReference type="Proteomes" id="UP001345219"/>
    </source>
</evidence>